<organism evidence="3 4">
    <name type="scientific">Conidiobolus coronatus (strain ATCC 28846 / CBS 209.66 / NRRL 28638)</name>
    <name type="common">Delacroixia coronata</name>
    <dbReference type="NCBI Taxonomy" id="796925"/>
    <lineage>
        <taxon>Eukaryota</taxon>
        <taxon>Fungi</taxon>
        <taxon>Fungi incertae sedis</taxon>
        <taxon>Zoopagomycota</taxon>
        <taxon>Entomophthoromycotina</taxon>
        <taxon>Entomophthoromycetes</taxon>
        <taxon>Entomophthorales</taxon>
        <taxon>Ancylistaceae</taxon>
        <taxon>Conidiobolus</taxon>
    </lineage>
</organism>
<dbReference type="PANTHER" id="PTHR33777:SF1">
    <property type="entry name" value="UPF0045 PROTEIN ECM15"/>
    <property type="match status" value="1"/>
</dbReference>
<dbReference type="GO" id="GO:0005829">
    <property type="term" value="C:cytosol"/>
    <property type="evidence" value="ECO:0007669"/>
    <property type="project" value="TreeGrafter"/>
</dbReference>
<evidence type="ECO:0000313" key="4">
    <source>
        <dbReference type="Proteomes" id="UP000070444"/>
    </source>
</evidence>
<dbReference type="InterPro" id="IPR029756">
    <property type="entry name" value="MTH1187/YkoF-like"/>
</dbReference>
<reference evidence="3 4" key="1">
    <citation type="journal article" date="2015" name="Genome Biol. Evol.">
        <title>Phylogenomic analyses indicate that early fungi evolved digesting cell walls of algal ancestors of land plants.</title>
        <authorList>
            <person name="Chang Y."/>
            <person name="Wang S."/>
            <person name="Sekimoto S."/>
            <person name="Aerts A.L."/>
            <person name="Choi C."/>
            <person name="Clum A."/>
            <person name="LaButti K.M."/>
            <person name="Lindquist E.A."/>
            <person name="Yee Ngan C."/>
            <person name="Ohm R.A."/>
            <person name="Salamov A.A."/>
            <person name="Grigoriev I.V."/>
            <person name="Spatafora J.W."/>
            <person name="Berbee M.L."/>
        </authorList>
    </citation>
    <scope>NUCLEOTIDE SEQUENCE [LARGE SCALE GENOMIC DNA]</scope>
    <source>
        <strain evidence="3 4">NRRL 28638</strain>
    </source>
</reference>
<proteinExistence type="inferred from homology"/>
<dbReference type="NCBIfam" id="TIGR00106">
    <property type="entry name" value="MTH1187 family thiamine-binding protein"/>
    <property type="match status" value="1"/>
</dbReference>
<evidence type="ECO:0000256" key="1">
    <source>
        <dbReference type="ARBA" id="ARBA00010272"/>
    </source>
</evidence>
<feature type="domain" description="Thiamine-binding protein" evidence="2">
    <location>
        <begin position="6"/>
        <end position="97"/>
    </location>
</feature>
<dbReference type="InterPro" id="IPR051614">
    <property type="entry name" value="UPF0045_domain"/>
</dbReference>
<dbReference type="AlphaFoldDB" id="A0A137PG05"/>
<accession>A0A137PG05</accession>
<dbReference type="OMA" id="RVIGQCH"/>
<evidence type="ECO:0000259" key="2">
    <source>
        <dbReference type="Pfam" id="PF01910"/>
    </source>
</evidence>
<name>A0A137PG05_CONC2</name>
<dbReference type="PANTHER" id="PTHR33777">
    <property type="entry name" value="UPF0045 PROTEIN ECM15"/>
    <property type="match status" value="1"/>
</dbReference>
<dbReference type="EMBL" id="KQ964429">
    <property type="protein sequence ID" value="KXN73922.1"/>
    <property type="molecule type" value="Genomic_DNA"/>
</dbReference>
<comment type="similarity">
    <text evidence="1">Belongs to the UPF0045 family.</text>
</comment>
<sequence length="104" mass="11602">MDRVVADFTVIPIGTQSACISEHIAECQKVLKASGLTYHLHSCGTNIEGTWEEVTKVIKECHKVLHDKGIPRVHTNLSIGTRIDKQSSIDQKMKSIEEKMNNNS</sequence>
<keyword evidence="4" id="KW-1185">Reference proteome</keyword>
<dbReference type="SUPFAM" id="SSF89957">
    <property type="entry name" value="MTH1187/YkoF-like"/>
    <property type="match status" value="1"/>
</dbReference>
<protein>
    <recommendedName>
        <fullName evidence="2">Thiamine-binding protein domain-containing protein</fullName>
    </recommendedName>
</protein>
<dbReference type="OrthoDB" id="5587367at2759"/>
<dbReference type="Pfam" id="PF01910">
    <property type="entry name" value="Thiamine_BP"/>
    <property type="match status" value="1"/>
</dbReference>
<dbReference type="Gene3D" id="3.30.70.930">
    <property type="match status" value="1"/>
</dbReference>
<dbReference type="InterPro" id="IPR002767">
    <property type="entry name" value="Thiamine_BP"/>
</dbReference>
<dbReference type="Proteomes" id="UP000070444">
    <property type="component" value="Unassembled WGS sequence"/>
</dbReference>
<gene>
    <name evidence="3" type="ORF">CONCODRAFT_2991</name>
</gene>
<evidence type="ECO:0000313" key="3">
    <source>
        <dbReference type="EMBL" id="KXN73922.1"/>
    </source>
</evidence>